<accession>L1IZB4</accession>
<reference evidence="3" key="2">
    <citation type="submission" date="2012-11" db="EMBL/GenBank/DDBJ databases">
        <authorList>
            <person name="Kuo A."/>
            <person name="Curtis B.A."/>
            <person name="Tanifuji G."/>
            <person name="Burki F."/>
            <person name="Gruber A."/>
            <person name="Irimia M."/>
            <person name="Maruyama S."/>
            <person name="Arias M.C."/>
            <person name="Ball S.G."/>
            <person name="Gile G.H."/>
            <person name="Hirakawa Y."/>
            <person name="Hopkins J.F."/>
            <person name="Rensing S.A."/>
            <person name="Schmutz J."/>
            <person name="Symeonidi A."/>
            <person name="Elias M."/>
            <person name="Eveleigh R.J."/>
            <person name="Herman E.K."/>
            <person name="Klute M.J."/>
            <person name="Nakayama T."/>
            <person name="Obornik M."/>
            <person name="Reyes-Prieto A."/>
            <person name="Armbrust E.V."/>
            <person name="Aves S.J."/>
            <person name="Beiko R.G."/>
            <person name="Coutinho P."/>
            <person name="Dacks J.B."/>
            <person name="Durnford D.G."/>
            <person name="Fast N.M."/>
            <person name="Green B.R."/>
            <person name="Grisdale C."/>
            <person name="Hempe F."/>
            <person name="Henrissat B."/>
            <person name="Hoppner M.P."/>
            <person name="Ishida K.-I."/>
            <person name="Kim E."/>
            <person name="Koreny L."/>
            <person name="Kroth P.G."/>
            <person name="Liu Y."/>
            <person name="Malik S.-B."/>
            <person name="Maier U.G."/>
            <person name="McRose D."/>
            <person name="Mock T."/>
            <person name="Neilson J.A."/>
            <person name="Onodera N.T."/>
            <person name="Poole A.M."/>
            <person name="Pritham E.J."/>
            <person name="Richards T.A."/>
            <person name="Rocap G."/>
            <person name="Roy S.W."/>
            <person name="Sarai C."/>
            <person name="Schaack S."/>
            <person name="Shirato S."/>
            <person name="Slamovits C.H."/>
            <person name="Spencer D.F."/>
            <person name="Suzuki S."/>
            <person name="Worden A.Z."/>
            <person name="Zauner S."/>
            <person name="Barry K."/>
            <person name="Bell C."/>
            <person name="Bharti A.K."/>
            <person name="Crow J.A."/>
            <person name="Grimwood J."/>
            <person name="Kramer R."/>
            <person name="Lindquist E."/>
            <person name="Lucas S."/>
            <person name="Salamov A."/>
            <person name="McFadden G.I."/>
            <person name="Lane C.E."/>
            <person name="Keeling P.J."/>
            <person name="Gray M.W."/>
            <person name="Grigoriev I.V."/>
            <person name="Archibald J.M."/>
        </authorList>
    </citation>
    <scope>NUCLEOTIDE SEQUENCE</scope>
    <source>
        <strain evidence="3">CCMP2712</strain>
    </source>
</reference>
<gene>
    <name evidence="1" type="ORF">GUITHDRAFT_112319</name>
</gene>
<dbReference type="EnsemblProtists" id="EKX41613">
    <property type="protein sequence ID" value="EKX41613"/>
    <property type="gene ID" value="GUITHDRAFT_112319"/>
</dbReference>
<protein>
    <submittedName>
        <fullName evidence="1 2">Uncharacterized protein</fullName>
    </submittedName>
</protein>
<evidence type="ECO:0000313" key="1">
    <source>
        <dbReference type="EMBL" id="EKX41613.1"/>
    </source>
</evidence>
<sequence length="100" mass="11870">MVTVRKMFRLFIAGCKVSRRSKMLQAKAESKVKHDKIVAVTRFLQKIALSKKRYRRNIERVRRRHALTLIKDAWTSWHAKMATTSRMHQVLSKAIDLNRH</sequence>
<dbReference type="HOGENOM" id="CLU_2311538_0_0_1"/>
<evidence type="ECO:0000313" key="2">
    <source>
        <dbReference type="EnsemblProtists" id="EKX41613"/>
    </source>
</evidence>
<reference evidence="1 3" key="1">
    <citation type="journal article" date="2012" name="Nature">
        <title>Algal genomes reveal evolutionary mosaicism and the fate of nucleomorphs.</title>
        <authorList>
            <consortium name="DOE Joint Genome Institute"/>
            <person name="Curtis B.A."/>
            <person name="Tanifuji G."/>
            <person name="Burki F."/>
            <person name="Gruber A."/>
            <person name="Irimia M."/>
            <person name="Maruyama S."/>
            <person name="Arias M.C."/>
            <person name="Ball S.G."/>
            <person name="Gile G.H."/>
            <person name="Hirakawa Y."/>
            <person name="Hopkins J.F."/>
            <person name="Kuo A."/>
            <person name="Rensing S.A."/>
            <person name="Schmutz J."/>
            <person name="Symeonidi A."/>
            <person name="Elias M."/>
            <person name="Eveleigh R.J."/>
            <person name="Herman E.K."/>
            <person name="Klute M.J."/>
            <person name="Nakayama T."/>
            <person name="Obornik M."/>
            <person name="Reyes-Prieto A."/>
            <person name="Armbrust E.V."/>
            <person name="Aves S.J."/>
            <person name="Beiko R.G."/>
            <person name="Coutinho P."/>
            <person name="Dacks J.B."/>
            <person name="Durnford D.G."/>
            <person name="Fast N.M."/>
            <person name="Green B.R."/>
            <person name="Grisdale C.J."/>
            <person name="Hempel F."/>
            <person name="Henrissat B."/>
            <person name="Hoppner M.P."/>
            <person name="Ishida K."/>
            <person name="Kim E."/>
            <person name="Koreny L."/>
            <person name="Kroth P.G."/>
            <person name="Liu Y."/>
            <person name="Malik S.B."/>
            <person name="Maier U.G."/>
            <person name="McRose D."/>
            <person name="Mock T."/>
            <person name="Neilson J.A."/>
            <person name="Onodera N.T."/>
            <person name="Poole A.M."/>
            <person name="Pritham E.J."/>
            <person name="Richards T.A."/>
            <person name="Rocap G."/>
            <person name="Roy S.W."/>
            <person name="Sarai C."/>
            <person name="Schaack S."/>
            <person name="Shirato S."/>
            <person name="Slamovits C.H."/>
            <person name="Spencer D.F."/>
            <person name="Suzuki S."/>
            <person name="Worden A.Z."/>
            <person name="Zauner S."/>
            <person name="Barry K."/>
            <person name="Bell C."/>
            <person name="Bharti A.K."/>
            <person name="Crow J.A."/>
            <person name="Grimwood J."/>
            <person name="Kramer R."/>
            <person name="Lindquist E."/>
            <person name="Lucas S."/>
            <person name="Salamov A."/>
            <person name="McFadden G.I."/>
            <person name="Lane C.E."/>
            <person name="Keeling P.J."/>
            <person name="Gray M.W."/>
            <person name="Grigoriev I.V."/>
            <person name="Archibald J.M."/>
        </authorList>
    </citation>
    <scope>NUCLEOTIDE SEQUENCE</scope>
    <source>
        <strain evidence="1 3">CCMP2712</strain>
    </source>
</reference>
<dbReference type="EMBL" id="JH993022">
    <property type="protein sequence ID" value="EKX41613.1"/>
    <property type="molecule type" value="Genomic_DNA"/>
</dbReference>
<keyword evidence="3" id="KW-1185">Reference proteome</keyword>
<dbReference type="RefSeq" id="XP_005828593.1">
    <property type="nucleotide sequence ID" value="XM_005828536.1"/>
</dbReference>
<proteinExistence type="predicted"/>
<dbReference type="GeneID" id="17298213"/>
<evidence type="ECO:0000313" key="3">
    <source>
        <dbReference type="Proteomes" id="UP000011087"/>
    </source>
</evidence>
<reference evidence="2" key="3">
    <citation type="submission" date="2016-03" db="UniProtKB">
        <authorList>
            <consortium name="EnsemblProtists"/>
        </authorList>
    </citation>
    <scope>IDENTIFICATION</scope>
</reference>
<organism evidence="1">
    <name type="scientific">Guillardia theta (strain CCMP2712)</name>
    <name type="common">Cryptophyte</name>
    <dbReference type="NCBI Taxonomy" id="905079"/>
    <lineage>
        <taxon>Eukaryota</taxon>
        <taxon>Cryptophyceae</taxon>
        <taxon>Pyrenomonadales</taxon>
        <taxon>Geminigeraceae</taxon>
        <taxon>Guillardia</taxon>
    </lineage>
</organism>
<name>L1IZB4_GUITC</name>
<dbReference type="PaxDb" id="55529-EKX41613"/>
<dbReference type="Proteomes" id="UP000011087">
    <property type="component" value="Unassembled WGS sequence"/>
</dbReference>
<dbReference type="AlphaFoldDB" id="L1IZB4"/>
<dbReference type="KEGG" id="gtt:GUITHDRAFT_112319"/>